<keyword evidence="1" id="KW-0812">Transmembrane</keyword>
<sequence length="140" mass="15133">MTVSTLLHALLAALPESDVASASAVFSFIKTFGFVWGVTLPSLIFNPNGAAYSFASQAHRMKSLVDPKVWDEIVGVYIATLKIIWWFGLGISIVAFFIVGLECGLELSTVLETEYGLDNGTPMSAEKDTAKTLNVDEPTK</sequence>
<dbReference type="Proteomes" id="UP000701801">
    <property type="component" value="Unassembled WGS sequence"/>
</dbReference>
<proteinExistence type="predicted"/>
<name>A0A9N9LZK3_9HELO</name>
<protein>
    <submittedName>
        <fullName evidence="2">Uncharacterized protein</fullName>
    </submittedName>
</protein>
<evidence type="ECO:0000256" key="1">
    <source>
        <dbReference type="SAM" id="Phobius"/>
    </source>
</evidence>
<dbReference type="OrthoDB" id="3503994at2759"/>
<accession>A0A9N9LZK3</accession>
<keyword evidence="1" id="KW-0472">Membrane</keyword>
<feature type="transmembrane region" description="Helical" evidence="1">
    <location>
        <begin position="32"/>
        <end position="55"/>
    </location>
</feature>
<organism evidence="2 3">
    <name type="scientific">Hymenoscyphus albidus</name>
    <dbReference type="NCBI Taxonomy" id="595503"/>
    <lineage>
        <taxon>Eukaryota</taxon>
        <taxon>Fungi</taxon>
        <taxon>Dikarya</taxon>
        <taxon>Ascomycota</taxon>
        <taxon>Pezizomycotina</taxon>
        <taxon>Leotiomycetes</taxon>
        <taxon>Helotiales</taxon>
        <taxon>Helotiaceae</taxon>
        <taxon>Hymenoscyphus</taxon>
    </lineage>
</organism>
<evidence type="ECO:0000313" key="2">
    <source>
        <dbReference type="EMBL" id="CAG8981970.1"/>
    </source>
</evidence>
<comment type="caution">
    <text evidence="2">The sequence shown here is derived from an EMBL/GenBank/DDBJ whole genome shotgun (WGS) entry which is preliminary data.</text>
</comment>
<keyword evidence="1" id="KW-1133">Transmembrane helix</keyword>
<dbReference type="AlphaFoldDB" id="A0A9N9LZK3"/>
<dbReference type="EMBL" id="CAJVRM010000551">
    <property type="protein sequence ID" value="CAG8981970.1"/>
    <property type="molecule type" value="Genomic_DNA"/>
</dbReference>
<feature type="transmembrane region" description="Helical" evidence="1">
    <location>
        <begin position="76"/>
        <end position="99"/>
    </location>
</feature>
<gene>
    <name evidence="2" type="ORF">HYALB_00004834</name>
</gene>
<keyword evidence="3" id="KW-1185">Reference proteome</keyword>
<evidence type="ECO:0000313" key="3">
    <source>
        <dbReference type="Proteomes" id="UP000701801"/>
    </source>
</evidence>
<reference evidence="2" key="1">
    <citation type="submission" date="2021-07" db="EMBL/GenBank/DDBJ databases">
        <authorList>
            <person name="Durling M."/>
        </authorList>
    </citation>
    <scope>NUCLEOTIDE SEQUENCE</scope>
</reference>